<organism evidence="14 15">
    <name type="scientific">Desulfarculus baarsii (strain ATCC 33931 / DSM 2075 / LMG 7858 / VKM B-1802 / 2st14)</name>
    <dbReference type="NCBI Taxonomy" id="644282"/>
    <lineage>
        <taxon>Bacteria</taxon>
        <taxon>Pseudomonadati</taxon>
        <taxon>Thermodesulfobacteriota</taxon>
        <taxon>Desulfarculia</taxon>
        <taxon>Desulfarculales</taxon>
        <taxon>Desulfarculaceae</taxon>
        <taxon>Desulfarculus</taxon>
    </lineage>
</organism>
<dbReference type="KEGG" id="dbr:Deba_0245"/>
<evidence type="ECO:0000256" key="9">
    <source>
        <dbReference type="NCBIfam" id="TIGR00362"/>
    </source>
</evidence>
<dbReference type="InterPro" id="IPR013159">
    <property type="entry name" value="DnaA_C"/>
</dbReference>
<comment type="function">
    <text evidence="8 10">Plays an essential role in the initiation and regulation of chromosomal replication. ATP-DnaA binds to the origin of replication (oriC) to initiate formation of the DNA replication initiation complex once per cell cycle. Binds the DnaA box (a 9 base pair repeat at the origin) and separates the double-stranded (ds)DNA. Forms a right-handed helical filament on oriC DNA; dsDNA binds to the exterior of the filament while single-stranded (ss)DNA is stabiized in the filament's interior. The ATP-DnaA-oriC complex binds and stabilizes one strand of the AT-rich DNA unwinding element (DUE), permitting loading of DNA polymerase. After initiation quickly degrades to an ADP-DnaA complex that is not apt for DNA replication. Binds acidic phospholipids.</text>
</comment>
<keyword evidence="5 8" id="KW-0067">ATP-binding</keyword>
<accession>E1QGB0</accession>
<dbReference type="CDD" id="cd00009">
    <property type="entry name" value="AAA"/>
    <property type="match status" value="1"/>
</dbReference>
<protein>
    <recommendedName>
        <fullName evidence="8 9">Chromosomal replication initiator protein DnaA</fullName>
    </recommendedName>
</protein>
<dbReference type="Pfam" id="PF08299">
    <property type="entry name" value="Bac_DnaA_C"/>
    <property type="match status" value="1"/>
</dbReference>
<dbReference type="InterPro" id="IPR003593">
    <property type="entry name" value="AAA+_ATPase"/>
</dbReference>
<dbReference type="GO" id="GO:0005886">
    <property type="term" value="C:plasma membrane"/>
    <property type="evidence" value="ECO:0007669"/>
    <property type="project" value="TreeGrafter"/>
</dbReference>
<keyword evidence="6 8" id="KW-0446">Lipid-binding</keyword>
<feature type="domain" description="Chromosomal replication initiator DnaA C-terminal" evidence="13">
    <location>
        <begin position="358"/>
        <end position="427"/>
    </location>
</feature>
<dbReference type="GO" id="GO:0003688">
    <property type="term" value="F:DNA replication origin binding"/>
    <property type="evidence" value="ECO:0007669"/>
    <property type="project" value="UniProtKB-UniRule"/>
</dbReference>
<keyword evidence="4 8" id="KW-0547">Nucleotide-binding</keyword>
<dbReference type="eggNOG" id="COG0593">
    <property type="taxonomic scope" value="Bacteria"/>
</dbReference>
<evidence type="ECO:0000256" key="6">
    <source>
        <dbReference type="ARBA" id="ARBA00023121"/>
    </source>
</evidence>
<dbReference type="EMBL" id="CP002085">
    <property type="protein sequence ID" value="ADK83622.1"/>
    <property type="molecule type" value="Genomic_DNA"/>
</dbReference>
<feature type="region of interest" description="Domain I, interacts with DnaA modulators" evidence="8">
    <location>
        <begin position="1"/>
        <end position="100"/>
    </location>
</feature>
<dbReference type="InterPro" id="IPR010921">
    <property type="entry name" value="Trp_repressor/repl_initiator"/>
</dbReference>
<evidence type="ECO:0000259" key="13">
    <source>
        <dbReference type="SMART" id="SM00760"/>
    </source>
</evidence>
<dbReference type="Gene3D" id="3.30.300.180">
    <property type="match status" value="1"/>
</dbReference>
<dbReference type="PANTHER" id="PTHR30050:SF2">
    <property type="entry name" value="CHROMOSOMAL REPLICATION INITIATOR PROTEIN DNAA"/>
    <property type="match status" value="1"/>
</dbReference>
<dbReference type="AlphaFoldDB" id="E1QGB0"/>
<dbReference type="FunFam" id="3.40.50.300:FF:000668">
    <property type="entry name" value="Chromosomal replication initiator protein DnaA"/>
    <property type="match status" value="1"/>
</dbReference>
<dbReference type="GO" id="GO:0005524">
    <property type="term" value="F:ATP binding"/>
    <property type="evidence" value="ECO:0007669"/>
    <property type="project" value="UniProtKB-UniRule"/>
</dbReference>
<keyword evidence="7 8" id="KW-0238">DNA-binding</keyword>
<name>E1QGB0_DESB2</name>
<feature type="domain" description="AAA+ ATPase" evidence="12">
    <location>
        <begin position="149"/>
        <end position="275"/>
    </location>
</feature>
<dbReference type="Gene3D" id="3.40.50.300">
    <property type="entry name" value="P-loop containing nucleotide triphosphate hydrolases"/>
    <property type="match status" value="1"/>
</dbReference>
<dbReference type="RefSeq" id="WP_013257078.1">
    <property type="nucleotide sequence ID" value="NC_014365.1"/>
</dbReference>
<dbReference type="HOGENOM" id="CLU_026910_3_1_7"/>
<dbReference type="SUPFAM" id="SSF52540">
    <property type="entry name" value="P-loop containing nucleoside triphosphate hydrolases"/>
    <property type="match status" value="1"/>
</dbReference>
<dbReference type="GO" id="GO:0008289">
    <property type="term" value="F:lipid binding"/>
    <property type="evidence" value="ECO:0007669"/>
    <property type="project" value="UniProtKB-KW"/>
</dbReference>
<sequence length="457" mass="50817">MQSDIGRPVLWEQVRQTMRGQVDHREFETWLAPLAMRLEADWAVISAPNRFFVDWIKDHYLSQLEQVISQCAARPLRLRFETGNGPVPASRPVEAQPALAQPAPAAPALTSLAQPTLKPGYTFETFIVGTCNELAHAACRAVAQQPGRQYNPLLIFGGAGLGKTHLLHAVGNAFYQRDPRAKVLYTTCEAFTNELIQAVRFDSIGRFQEKYRGLDCLLLDDIQFLAGRERTQEELFHTFNALQESGGQIVLTSDDPPRELQGVVKRLRTRFEGGLTADLQPPPSEIMVAILQSKALAKGMDLSDQVAMFLARQPESNVRVLEGYLNRIIAVSRFQGVEVTLELARRVVGPLMAQRQVSVEEVLQTVAARYGVRVGELKSSRKTRDVTRPRQVAMFLARQLTGQSYPEIGRALGGKDHSTVVKGVKKIQGQMAREAALAEEIRTLERELLEGGETPVD</sequence>
<feature type="binding site" evidence="8">
    <location>
        <position position="163"/>
    </location>
    <ligand>
        <name>ATP</name>
        <dbReference type="ChEBI" id="CHEBI:30616"/>
    </ligand>
</feature>
<dbReference type="InterPro" id="IPR027417">
    <property type="entry name" value="P-loop_NTPase"/>
</dbReference>
<comment type="subcellular location">
    <subcellularLocation>
        <location evidence="8">Cytoplasm</location>
    </subcellularLocation>
</comment>
<evidence type="ECO:0000313" key="15">
    <source>
        <dbReference type="Proteomes" id="UP000009047"/>
    </source>
</evidence>
<keyword evidence="3 8" id="KW-0235">DNA replication</keyword>
<dbReference type="InterPro" id="IPR001957">
    <property type="entry name" value="Chromosome_initiator_DnaA"/>
</dbReference>
<dbReference type="InterPro" id="IPR038454">
    <property type="entry name" value="DnaA_N_sf"/>
</dbReference>
<comment type="subunit">
    <text evidence="8">Oligomerizes as a right-handed, spiral filament on DNA at oriC.</text>
</comment>
<dbReference type="SUPFAM" id="SSF48295">
    <property type="entry name" value="TrpR-like"/>
    <property type="match status" value="1"/>
</dbReference>
<evidence type="ECO:0000256" key="10">
    <source>
        <dbReference type="RuleBase" id="RU000577"/>
    </source>
</evidence>
<dbReference type="Gene3D" id="1.10.1750.10">
    <property type="match status" value="1"/>
</dbReference>
<reference evidence="14 15" key="1">
    <citation type="journal article" date="2010" name="Stand. Genomic Sci.">
        <title>Complete genome sequence of Desulfarculus baarsii type strain (2st14).</title>
        <authorList>
            <person name="Sun H."/>
            <person name="Spring S."/>
            <person name="Lapidus A."/>
            <person name="Davenport K."/>
            <person name="Del Rio T.G."/>
            <person name="Tice H."/>
            <person name="Nolan M."/>
            <person name="Copeland A."/>
            <person name="Cheng J.F."/>
            <person name="Lucas S."/>
            <person name="Tapia R."/>
            <person name="Goodwin L."/>
            <person name="Pitluck S."/>
            <person name="Ivanova N."/>
            <person name="Pagani I."/>
            <person name="Mavromatis K."/>
            <person name="Ovchinnikova G."/>
            <person name="Pati A."/>
            <person name="Chen A."/>
            <person name="Palaniappan K."/>
            <person name="Hauser L."/>
            <person name="Chang Y.J."/>
            <person name="Jeffries C.D."/>
            <person name="Detter J.C."/>
            <person name="Han C."/>
            <person name="Rohde M."/>
            <person name="Brambilla E."/>
            <person name="Goker M."/>
            <person name="Woyke T."/>
            <person name="Bristow J."/>
            <person name="Eisen J.A."/>
            <person name="Markowitz V."/>
            <person name="Hugenholtz P."/>
            <person name="Kyrpides N.C."/>
            <person name="Klenk H.P."/>
            <person name="Land M."/>
        </authorList>
    </citation>
    <scope>NUCLEOTIDE SEQUENCE [LARGE SCALE GENOMIC DNA]</scope>
    <source>
        <strain evidence="15">ATCC 33931 / DSM 2075 / LMG 7858 / VKM B-1802 / 2st14</strain>
    </source>
</reference>
<dbReference type="PRINTS" id="PR00051">
    <property type="entry name" value="DNAA"/>
</dbReference>
<comment type="caution">
    <text evidence="8">Lacks conserved residue(s) required for the propagation of feature annotation.</text>
</comment>
<dbReference type="NCBIfam" id="TIGR00362">
    <property type="entry name" value="DnaA"/>
    <property type="match status" value="1"/>
</dbReference>
<dbReference type="GO" id="GO:0006275">
    <property type="term" value="P:regulation of DNA replication"/>
    <property type="evidence" value="ECO:0007669"/>
    <property type="project" value="UniProtKB-UniRule"/>
</dbReference>
<dbReference type="InterPro" id="IPR020591">
    <property type="entry name" value="Chromosome_initiator_DnaA-like"/>
</dbReference>
<dbReference type="Gene3D" id="1.10.8.60">
    <property type="match status" value="1"/>
</dbReference>
<dbReference type="GO" id="GO:0005737">
    <property type="term" value="C:cytoplasm"/>
    <property type="evidence" value="ECO:0007669"/>
    <property type="project" value="UniProtKB-SubCell"/>
</dbReference>
<dbReference type="CDD" id="cd06571">
    <property type="entry name" value="Bac_DnaA_C"/>
    <property type="match status" value="1"/>
</dbReference>
<evidence type="ECO:0000256" key="4">
    <source>
        <dbReference type="ARBA" id="ARBA00022741"/>
    </source>
</evidence>
<dbReference type="SMART" id="SM00760">
    <property type="entry name" value="Bac_DnaA_C"/>
    <property type="match status" value="1"/>
</dbReference>
<dbReference type="InterPro" id="IPR024633">
    <property type="entry name" value="DnaA_N_dom"/>
</dbReference>
<feature type="binding site" evidence="8">
    <location>
        <position position="162"/>
    </location>
    <ligand>
        <name>ATP</name>
        <dbReference type="ChEBI" id="CHEBI:30616"/>
    </ligand>
</feature>
<feature type="binding site" evidence="8">
    <location>
        <position position="160"/>
    </location>
    <ligand>
        <name>ATP</name>
        <dbReference type="ChEBI" id="CHEBI:30616"/>
    </ligand>
</feature>
<comment type="similarity">
    <text evidence="1 8 11">Belongs to the DnaA family.</text>
</comment>
<evidence type="ECO:0000256" key="5">
    <source>
        <dbReference type="ARBA" id="ARBA00022840"/>
    </source>
</evidence>
<dbReference type="Pfam" id="PF00308">
    <property type="entry name" value="Bac_DnaA"/>
    <property type="match status" value="1"/>
</dbReference>
<proteinExistence type="inferred from homology"/>
<dbReference type="InterPro" id="IPR013317">
    <property type="entry name" value="DnaA_dom"/>
</dbReference>
<dbReference type="PANTHER" id="PTHR30050">
    <property type="entry name" value="CHROMOSOMAL REPLICATION INITIATOR PROTEIN DNAA"/>
    <property type="match status" value="1"/>
</dbReference>
<feature type="binding site" evidence="8">
    <location>
        <position position="164"/>
    </location>
    <ligand>
        <name>ATP</name>
        <dbReference type="ChEBI" id="CHEBI:30616"/>
    </ligand>
</feature>
<dbReference type="Pfam" id="PF11638">
    <property type="entry name" value="DnaA_N"/>
    <property type="match status" value="1"/>
</dbReference>
<keyword evidence="2 8" id="KW-0963">Cytoplasm</keyword>
<evidence type="ECO:0000256" key="8">
    <source>
        <dbReference type="HAMAP-Rule" id="MF_00377"/>
    </source>
</evidence>
<dbReference type="InterPro" id="IPR018312">
    <property type="entry name" value="Chromosome_initiator_DnaA_CS"/>
</dbReference>
<feature type="region of interest" description="Domain IV, binds dsDNA" evidence="8">
    <location>
        <begin position="333"/>
        <end position="457"/>
    </location>
</feature>
<keyword evidence="15" id="KW-1185">Reference proteome</keyword>
<dbReference type="PROSITE" id="PS01008">
    <property type="entry name" value="DNAA"/>
    <property type="match status" value="1"/>
</dbReference>
<evidence type="ECO:0000256" key="1">
    <source>
        <dbReference type="ARBA" id="ARBA00006583"/>
    </source>
</evidence>
<dbReference type="GO" id="GO:0006270">
    <property type="term" value="P:DNA replication initiation"/>
    <property type="evidence" value="ECO:0007669"/>
    <property type="project" value="UniProtKB-UniRule"/>
</dbReference>
<feature type="region of interest" description="Domain III, AAA+ region" evidence="8">
    <location>
        <begin position="116"/>
        <end position="332"/>
    </location>
</feature>
<dbReference type="SMART" id="SM00382">
    <property type="entry name" value="AAA"/>
    <property type="match status" value="1"/>
</dbReference>
<comment type="domain">
    <text evidence="8">Domain I is involved in oligomerization and binding regulators, domain II is flexibile and of varying length in different bacteria, domain III forms the AAA+ region, while domain IV binds dsDNA.</text>
</comment>
<gene>
    <name evidence="8" type="primary">dnaA</name>
    <name evidence="14" type="ordered locus">Deba_0245</name>
</gene>
<evidence type="ECO:0000313" key="14">
    <source>
        <dbReference type="EMBL" id="ADK83622.1"/>
    </source>
</evidence>
<evidence type="ECO:0000256" key="2">
    <source>
        <dbReference type="ARBA" id="ARBA00022490"/>
    </source>
</evidence>
<evidence type="ECO:0000256" key="11">
    <source>
        <dbReference type="RuleBase" id="RU004227"/>
    </source>
</evidence>
<evidence type="ECO:0000259" key="12">
    <source>
        <dbReference type="SMART" id="SM00382"/>
    </source>
</evidence>
<evidence type="ECO:0000256" key="7">
    <source>
        <dbReference type="ARBA" id="ARBA00023125"/>
    </source>
</evidence>
<dbReference type="Proteomes" id="UP000009047">
    <property type="component" value="Chromosome"/>
</dbReference>
<dbReference type="STRING" id="644282.Deba_0245"/>
<evidence type="ECO:0000256" key="3">
    <source>
        <dbReference type="ARBA" id="ARBA00022705"/>
    </source>
</evidence>
<dbReference type="HAMAP" id="MF_00377">
    <property type="entry name" value="DnaA_bact"/>
    <property type="match status" value="1"/>
</dbReference>